<comment type="caution">
    <text evidence="4">The sequence shown here is derived from an EMBL/GenBank/DDBJ whole genome shotgun (WGS) entry which is preliminary data.</text>
</comment>
<dbReference type="GO" id="GO:0048544">
    <property type="term" value="P:recognition of pollen"/>
    <property type="evidence" value="ECO:0007669"/>
    <property type="project" value="InterPro"/>
</dbReference>
<dbReference type="EMBL" id="BTGU01000120">
    <property type="protein sequence ID" value="GMN61967.1"/>
    <property type="molecule type" value="Genomic_DNA"/>
</dbReference>
<evidence type="ECO:0000313" key="5">
    <source>
        <dbReference type="Proteomes" id="UP001187192"/>
    </source>
</evidence>
<keyword evidence="1" id="KW-0732">Signal</keyword>
<accession>A0AA88DU54</accession>
<dbReference type="GO" id="GO:0004672">
    <property type="term" value="F:protein kinase activity"/>
    <property type="evidence" value="ECO:0007669"/>
    <property type="project" value="InterPro"/>
</dbReference>
<dbReference type="Gene3D" id="3.30.200.20">
    <property type="entry name" value="Phosphorylase Kinase, domain 1"/>
    <property type="match status" value="1"/>
</dbReference>
<dbReference type="GO" id="GO:0005524">
    <property type="term" value="F:ATP binding"/>
    <property type="evidence" value="ECO:0007669"/>
    <property type="project" value="InterPro"/>
</dbReference>
<dbReference type="Pfam" id="PF07714">
    <property type="entry name" value="PK_Tyr_Ser-Thr"/>
    <property type="match status" value="1"/>
</dbReference>
<dbReference type="InterPro" id="IPR000719">
    <property type="entry name" value="Prot_kinase_dom"/>
</dbReference>
<feature type="domain" description="Protein kinase" evidence="3">
    <location>
        <begin position="176"/>
        <end position="279"/>
    </location>
</feature>
<evidence type="ECO:0000259" key="3">
    <source>
        <dbReference type="PROSITE" id="PS50011"/>
    </source>
</evidence>
<evidence type="ECO:0000256" key="2">
    <source>
        <dbReference type="ARBA" id="ARBA00023157"/>
    </source>
</evidence>
<sequence>MNQTTSIHECLIRIDEERTWRIYTSSPKDDCDKYGTCEANGNCLINDNPIFQCLKGFKPKSQESWNAMDWSEGCVRNNSLNCSEKDRDGFIKFSRLKVPNATNSWINERKGSGCINWFGDLMDIRQFSDDGQDLFIRMSHSELGKADHKTRAVIAVAVILSLVVFSGCSYSVTENLSLDNKLGESGFGLVYRGKLEDGQEVAVNRLSTSSGQGVKELKNEVKLIAKLQHQNLVKLLGCCIQEEEKLLIKSEENYCSGQSASKSYVELLKDFNIFIRILD</sequence>
<gene>
    <name evidence="4" type="ORF">TIFTF001_031052</name>
</gene>
<keyword evidence="2" id="KW-1015">Disulfide bond</keyword>
<dbReference type="PROSITE" id="PS50011">
    <property type="entry name" value="PROTEIN_KINASE_DOM"/>
    <property type="match status" value="1"/>
</dbReference>
<dbReference type="InterPro" id="IPR001245">
    <property type="entry name" value="Ser-Thr/Tyr_kinase_cat_dom"/>
</dbReference>
<reference evidence="4" key="1">
    <citation type="submission" date="2023-07" db="EMBL/GenBank/DDBJ databases">
        <title>draft genome sequence of fig (Ficus carica).</title>
        <authorList>
            <person name="Takahashi T."/>
            <person name="Nishimura K."/>
        </authorList>
    </citation>
    <scope>NUCLEOTIDE SEQUENCE</scope>
</reference>
<evidence type="ECO:0000313" key="4">
    <source>
        <dbReference type="EMBL" id="GMN61967.1"/>
    </source>
</evidence>
<protein>
    <recommendedName>
        <fullName evidence="3">Protein kinase domain-containing protein</fullName>
    </recommendedName>
</protein>
<name>A0AA88DU54_FICCA</name>
<evidence type="ECO:0000256" key="1">
    <source>
        <dbReference type="ARBA" id="ARBA00022729"/>
    </source>
</evidence>
<organism evidence="4 5">
    <name type="scientific">Ficus carica</name>
    <name type="common">Common fig</name>
    <dbReference type="NCBI Taxonomy" id="3494"/>
    <lineage>
        <taxon>Eukaryota</taxon>
        <taxon>Viridiplantae</taxon>
        <taxon>Streptophyta</taxon>
        <taxon>Embryophyta</taxon>
        <taxon>Tracheophyta</taxon>
        <taxon>Spermatophyta</taxon>
        <taxon>Magnoliopsida</taxon>
        <taxon>eudicotyledons</taxon>
        <taxon>Gunneridae</taxon>
        <taxon>Pentapetalae</taxon>
        <taxon>rosids</taxon>
        <taxon>fabids</taxon>
        <taxon>Rosales</taxon>
        <taxon>Moraceae</taxon>
        <taxon>Ficeae</taxon>
        <taxon>Ficus</taxon>
    </lineage>
</organism>
<dbReference type="Proteomes" id="UP001187192">
    <property type="component" value="Unassembled WGS sequence"/>
</dbReference>
<dbReference type="SUPFAM" id="SSF56112">
    <property type="entry name" value="Protein kinase-like (PK-like)"/>
    <property type="match status" value="1"/>
</dbReference>
<dbReference type="PANTHER" id="PTHR32444">
    <property type="entry name" value="BULB-TYPE LECTIN DOMAIN-CONTAINING PROTEIN"/>
    <property type="match status" value="1"/>
</dbReference>
<dbReference type="AlphaFoldDB" id="A0AA88DU54"/>
<keyword evidence="5" id="KW-1185">Reference proteome</keyword>
<dbReference type="Pfam" id="PF00954">
    <property type="entry name" value="S_locus_glycop"/>
    <property type="match status" value="1"/>
</dbReference>
<dbReference type="PANTHER" id="PTHR32444:SF234">
    <property type="entry name" value="RECEPTOR-LIKE SERINE_THREONINE-PROTEIN KINASE"/>
    <property type="match status" value="1"/>
</dbReference>
<proteinExistence type="predicted"/>
<dbReference type="FunFam" id="3.30.200.20:FF:001120">
    <property type="entry name" value="Putative DUF26-domain receptor-like protein kinase family protein"/>
    <property type="match status" value="1"/>
</dbReference>
<dbReference type="InterPro" id="IPR000858">
    <property type="entry name" value="S_locus_glycoprot_dom"/>
</dbReference>
<dbReference type="InterPro" id="IPR011009">
    <property type="entry name" value="Kinase-like_dom_sf"/>
</dbReference>